<dbReference type="InterPro" id="IPR036388">
    <property type="entry name" value="WH-like_DNA-bd_sf"/>
</dbReference>
<dbReference type="EMBL" id="CP000751">
    <property type="protein sequence ID" value="ABS06110.1"/>
    <property type="molecule type" value="Genomic_DNA"/>
</dbReference>
<dbReference type="GO" id="GO:0006355">
    <property type="term" value="P:regulation of DNA-templated transcription"/>
    <property type="evidence" value="ECO:0007669"/>
    <property type="project" value="TreeGrafter"/>
</dbReference>
<keyword evidence="7" id="KW-1185">Reference proteome</keyword>
<feature type="transmembrane region" description="Helical" evidence="4">
    <location>
        <begin position="105"/>
        <end position="127"/>
    </location>
</feature>
<evidence type="ECO:0000256" key="4">
    <source>
        <dbReference type="SAM" id="Phobius"/>
    </source>
</evidence>
<organism evidence="6 7">
    <name type="scientific">Kineococcus radiotolerans (strain ATCC BAA-149 / DSM 14245 / SRS30216)</name>
    <dbReference type="NCBI Taxonomy" id="266940"/>
    <lineage>
        <taxon>Bacteria</taxon>
        <taxon>Bacillati</taxon>
        <taxon>Actinomycetota</taxon>
        <taxon>Actinomycetes</taxon>
        <taxon>Kineosporiales</taxon>
        <taxon>Kineosporiaceae</taxon>
        <taxon>Kineococcus</taxon>
    </lineage>
</organism>
<sequence length="1124" mass="117067">MKQVRAVLAGVALLALVAGVPVLLLHFVGNPLPASVPDVSMLLNTQVDSTFVINTFAVVVWLAWLNFLGCVLVEASSVIGELRGRPRVGVSIPLNFGGQHVARRLVITAVAGIVGVSALGPTAAMAATHTTTTSSVSAVSAVGTGSLGAVTTEASTSPGGGAAALAEVGAPSVDPASLGAPAQAAPGEAGTAPAASSVLPTYEVKGSPGNHDNLWDIAEVHLGDPLRWHEIWDLNHNHVMSDGDRFEHPEMIRPGWVLSMPADAVDLPSMTAAAPMPAVSAPDTGAGEQGGPATQESPSAADQGAGTSTGADADGNGGAGATRASQVPSSPAAQPAPAAPSASAPAAPSASTPSPATSSSSERAAATTSSARDAAASDTADDAVVDMRTVGGIGLLLASGLLGAVALRRRRREVRRRAGFRARAPHAAAAAMETELLSLHTPMSLDLIDRGLRRLSADLAEQEQPLPGIATARLNGEGLLLSLFEAAELPAPWEQVDDEGFEWLLSGAAAAESDDDIDARVPAPWPSLVTLGYDVDDAHLLVDLEELLALNIAAADEQQSQAMLNALALELATTPWGAGLQVTLVGCCEDLAGLVPERMRYLPDLPSLTRELQLRRNDVARVLAESGLDDVAQARQEVEAGDVWSPHIILVGHPLDADEQAAIGELLNDLPRVGIAAVTTDTEGLGEWGLSVDVTDPAWAELTPTRTRLRPQTLGGEDYDLVLQMLDSAEQEASEPVEYAFATPSTEPHLLGSIPAVIDLTSWDEEEGPVAAGQYTAAASAMTSSTTNSTTSPAADVLGEVSDAHPGNGFTGGQAAGGVFESASGDTNGDPSAHRDSDLSGAATVNRAPAHGADLEGDAEACEAAANVRAAQLLREAGFDEQMPLVRVLGPVDVQRDGQTMELTGRRLALGVYLALNPGVGSRELIDDFFRQRTAPTTLHPRVTELRKALGTHPHTGEQLVPLNSDAAGYRLHESVLTDWDLLQRLAASDDIDMLEAALSLVRGVPFARVGSRVTRYYVWTERVEGEIRQLVTDIAVTVAVRAHEAGQFQRAERAAAKGLLLEPGHEQLRRVHWLALAALNKREALRHSVEELTQVNEELGCDEDPDTVTLIDQLRAQGALQAA</sequence>
<reference evidence="7" key="1">
    <citation type="journal article" date="2008" name="PLoS ONE">
        <title>Survival in nuclear waste, extreme resistance, and potential applications gleaned from the genome sequence of Kineococcus radiotolerans SRS30216.</title>
        <authorList>
            <person name="Bagwell C.E."/>
            <person name="Bhat S."/>
            <person name="Hawkins G.M."/>
            <person name="Smith B.W."/>
            <person name="Biswas T."/>
            <person name="Hoover T.R."/>
            <person name="Saunders E."/>
            <person name="Han C.S."/>
            <person name="Tsodikov O.V."/>
            <person name="Shimkets L.J."/>
        </authorList>
    </citation>
    <scope>NUCLEOTIDE SEQUENCE [LARGE SCALE GENOMIC DNA]</scope>
    <source>
        <strain evidence="7">ATCC BAA-149 / DSM 14245 / SRS30216</strain>
    </source>
</reference>
<feature type="domain" description="Bacterial transcriptional activator" evidence="5">
    <location>
        <begin position="978"/>
        <end position="1116"/>
    </location>
</feature>
<evidence type="ECO:0000256" key="1">
    <source>
        <dbReference type="ARBA" id="ARBA00023015"/>
    </source>
</evidence>
<proteinExistence type="predicted"/>
<feature type="compositionally biased region" description="Low complexity" evidence="3">
    <location>
        <begin position="321"/>
        <end position="378"/>
    </location>
</feature>
<evidence type="ECO:0000259" key="5">
    <source>
        <dbReference type="SMART" id="SM01043"/>
    </source>
</evidence>
<keyword evidence="2" id="KW-0804">Transcription</keyword>
<dbReference type="Gene3D" id="1.10.10.10">
    <property type="entry name" value="Winged helix-like DNA-binding domain superfamily/Winged helix DNA-binding domain"/>
    <property type="match status" value="1"/>
</dbReference>
<evidence type="ECO:0000313" key="6">
    <source>
        <dbReference type="EMBL" id="ABS06110.1"/>
    </source>
</evidence>
<feature type="transmembrane region" description="Helical" evidence="4">
    <location>
        <begin position="49"/>
        <end position="73"/>
    </location>
</feature>
<dbReference type="InterPro" id="IPR051677">
    <property type="entry name" value="AfsR-DnrI-RedD_regulator"/>
</dbReference>
<dbReference type="GO" id="GO:0003677">
    <property type="term" value="F:DNA binding"/>
    <property type="evidence" value="ECO:0007669"/>
    <property type="project" value="TreeGrafter"/>
</dbReference>
<geneLocation type="plasmid" evidence="6 7">
    <name>pKRAD01</name>
</geneLocation>
<keyword evidence="4" id="KW-1133">Transmembrane helix</keyword>
<dbReference type="RefSeq" id="WP_012001912.1">
    <property type="nucleotide sequence ID" value="NC_009806.1"/>
</dbReference>
<keyword evidence="1" id="KW-0805">Transcription regulation</keyword>
<protein>
    <submittedName>
        <fullName evidence="6">Response regulator receiver and SARP domain protein</fullName>
    </submittedName>
</protein>
<dbReference type="InterPro" id="IPR011990">
    <property type="entry name" value="TPR-like_helical_dom_sf"/>
</dbReference>
<dbReference type="SMART" id="SM01043">
    <property type="entry name" value="BTAD"/>
    <property type="match status" value="1"/>
</dbReference>
<feature type="region of interest" description="Disordered" evidence="3">
    <location>
        <begin position="275"/>
        <end position="380"/>
    </location>
</feature>
<dbReference type="SUPFAM" id="SSF48452">
    <property type="entry name" value="TPR-like"/>
    <property type="match status" value="1"/>
</dbReference>
<feature type="compositionally biased region" description="Low complexity" evidence="3">
    <location>
        <begin position="300"/>
        <end position="314"/>
    </location>
</feature>
<evidence type="ECO:0000313" key="7">
    <source>
        <dbReference type="Proteomes" id="UP000001116"/>
    </source>
</evidence>
<dbReference type="OrthoDB" id="8444614at2"/>
<dbReference type="AlphaFoldDB" id="A6WH21"/>
<keyword evidence="4" id="KW-0472">Membrane</keyword>
<dbReference type="HOGENOM" id="CLU_005332_0_0_11"/>
<dbReference type="PANTHER" id="PTHR35807:SF1">
    <property type="entry name" value="TRANSCRIPTIONAL REGULATOR REDD"/>
    <property type="match status" value="1"/>
</dbReference>
<name>A6WH21_KINRD</name>
<gene>
    <name evidence="6" type="ordered locus">Krad_4651</name>
</gene>
<dbReference type="KEGG" id="kra:Krad_4651"/>
<evidence type="ECO:0000256" key="2">
    <source>
        <dbReference type="ARBA" id="ARBA00023163"/>
    </source>
</evidence>
<dbReference type="PANTHER" id="PTHR35807">
    <property type="entry name" value="TRANSCRIPTIONAL REGULATOR REDD-RELATED"/>
    <property type="match status" value="1"/>
</dbReference>
<evidence type="ECO:0000256" key="3">
    <source>
        <dbReference type="SAM" id="MobiDB-lite"/>
    </source>
</evidence>
<dbReference type="Proteomes" id="UP000001116">
    <property type="component" value="Plasmid pKRAD01"/>
</dbReference>
<keyword evidence="4" id="KW-0812">Transmembrane</keyword>
<keyword evidence="6" id="KW-0614">Plasmid</keyword>
<dbReference type="InterPro" id="IPR005158">
    <property type="entry name" value="BTAD"/>
</dbReference>
<feature type="region of interest" description="Disordered" evidence="3">
    <location>
        <begin position="805"/>
        <end position="839"/>
    </location>
</feature>
<feature type="transmembrane region" description="Helical" evidence="4">
    <location>
        <begin position="7"/>
        <end position="29"/>
    </location>
</feature>
<accession>A6WH21</accession>